<organism evidence="2 3">
    <name type="scientific">Rhipicephalus sanguineus</name>
    <name type="common">Brown dog tick</name>
    <name type="synonym">Ixodes sanguineus</name>
    <dbReference type="NCBI Taxonomy" id="34632"/>
    <lineage>
        <taxon>Eukaryota</taxon>
        <taxon>Metazoa</taxon>
        <taxon>Ecdysozoa</taxon>
        <taxon>Arthropoda</taxon>
        <taxon>Chelicerata</taxon>
        <taxon>Arachnida</taxon>
        <taxon>Acari</taxon>
        <taxon>Parasitiformes</taxon>
        <taxon>Ixodida</taxon>
        <taxon>Ixodoidea</taxon>
        <taxon>Ixodidae</taxon>
        <taxon>Rhipicephalinae</taxon>
        <taxon>Rhipicephalus</taxon>
        <taxon>Rhipicephalus</taxon>
    </lineage>
</organism>
<feature type="compositionally biased region" description="Polar residues" evidence="1">
    <location>
        <begin position="8"/>
        <end position="33"/>
    </location>
</feature>
<comment type="caution">
    <text evidence="2">The sequence shown here is derived from an EMBL/GenBank/DDBJ whole genome shotgun (WGS) entry which is preliminary data.</text>
</comment>
<evidence type="ECO:0000313" key="3">
    <source>
        <dbReference type="Proteomes" id="UP000821837"/>
    </source>
</evidence>
<name>A0A9D4PBF4_RHISA</name>
<dbReference type="EMBL" id="JABSTV010001255">
    <property type="protein sequence ID" value="KAH7934776.1"/>
    <property type="molecule type" value="Genomic_DNA"/>
</dbReference>
<proteinExistence type="predicted"/>
<dbReference type="VEuPathDB" id="VectorBase:RSAN_050632"/>
<evidence type="ECO:0000256" key="1">
    <source>
        <dbReference type="SAM" id="MobiDB-lite"/>
    </source>
</evidence>
<dbReference type="AlphaFoldDB" id="A0A9D4PBF4"/>
<feature type="compositionally biased region" description="Polar residues" evidence="1">
    <location>
        <begin position="145"/>
        <end position="154"/>
    </location>
</feature>
<accession>A0A9D4PBF4</accession>
<dbReference type="SUPFAM" id="SSF57667">
    <property type="entry name" value="beta-beta-alpha zinc fingers"/>
    <property type="match status" value="1"/>
</dbReference>
<evidence type="ECO:0000313" key="2">
    <source>
        <dbReference type="EMBL" id="KAH7934776.1"/>
    </source>
</evidence>
<gene>
    <name evidence="2" type="ORF">HPB52_000473</name>
</gene>
<feature type="compositionally biased region" description="Polar residues" evidence="1">
    <location>
        <begin position="166"/>
        <end position="176"/>
    </location>
</feature>
<feature type="compositionally biased region" description="Polar residues" evidence="1">
    <location>
        <begin position="109"/>
        <end position="130"/>
    </location>
</feature>
<reference evidence="2" key="2">
    <citation type="submission" date="2021-09" db="EMBL/GenBank/DDBJ databases">
        <authorList>
            <person name="Jia N."/>
            <person name="Wang J."/>
            <person name="Shi W."/>
            <person name="Du L."/>
            <person name="Sun Y."/>
            <person name="Zhan W."/>
            <person name="Jiang J."/>
            <person name="Wang Q."/>
            <person name="Zhang B."/>
            <person name="Ji P."/>
            <person name="Sakyi L.B."/>
            <person name="Cui X."/>
            <person name="Yuan T."/>
            <person name="Jiang B."/>
            <person name="Yang W."/>
            <person name="Lam T.T.-Y."/>
            <person name="Chang Q."/>
            <person name="Ding S."/>
            <person name="Wang X."/>
            <person name="Zhu J."/>
            <person name="Ruan X."/>
            <person name="Zhao L."/>
            <person name="Wei J."/>
            <person name="Que T."/>
            <person name="Du C."/>
            <person name="Cheng J."/>
            <person name="Dai P."/>
            <person name="Han X."/>
            <person name="Huang E."/>
            <person name="Gao Y."/>
            <person name="Liu J."/>
            <person name="Shao H."/>
            <person name="Ye R."/>
            <person name="Li L."/>
            <person name="Wei W."/>
            <person name="Wang X."/>
            <person name="Wang C."/>
            <person name="Huo Q."/>
            <person name="Li W."/>
            <person name="Guo W."/>
            <person name="Chen H."/>
            <person name="Chen S."/>
            <person name="Zhou L."/>
            <person name="Zhou L."/>
            <person name="Ni X."/>
            <person name="Tian J."/>
            <person name="Zhou Y."/>
            <person name="Sheng Y."/>
            <person name="Liu T."/>
            <person name="Pan Y."/>
            <person name="Xia L."/>
            <person name="Li J."/>
            <person name="Zhao F."/>
            <person name="Cao W."/>
        </authorList>
    </citation>
    <scope>NUCLEOTIDE SEQUENCE</scope>
    <source>
        <strain evidence="2">Rsan-2018</strain>
        <tissue evidence="2">Larvae</tissue>
    </source>
</reference>
<feature type="region of interest" description="Disordered" evidence="1">
    <location>
        <begin position="1"/>
        <end position="48"/>
    </location>
</feature>
<feature type="region of interest" description="Disordered" evidence="1">
    <location>
        <begin position="109"/>
        <end position="205"/>
    </location>
</feature>
<dbReference type="InterPro" id="IPR036236">
    <property type="entry name" value="Znf_C2H2_sf"/>
</dbReference>
<sequence length="251" mass="27373">MADEGQTPRYSTASSGSNQAAQETNEASSTPDNDSSDKEWNDMLNDWYEQTIGSPRIAPTSGATSNFEPNMEYYEADDPFFSFDVYDNGSAGVPYPTFSRSDWDKVASRSRTGIEQPSATPENYTSNRGGTYNVKPVPEHGEASHVSTYTTATGMNGLPVPASSDGAYNSDPSTSHEGIEETMQGCDASQPGDSAEALTPRQGNPADDKPWVCSFYMEEFTCAADLKNHNDINVTDRIHRCLACSKLFKYL</sequence>
<protein>
    <submittedName>
        <fullName evidence="2">Uncharacterized protein</fullName>
    </submittedName>
</protein>
<reference evidence="2" key="1">
    <citation type="journal article" date="2020" name="Cell">
        <title>Large-Scale Comparative Analyses of Tick Genomes Elucidate Their Genetic Diversity and Vector Capacities.</title>
        <authorList>
            <consortium name="Tick Genome and Microbiome Consortium (TIGMIC)"/>
            <person name="Jia N."/>
            <person name="Wang J."/>
            <person name="Shi W."/>
            <person name="Du L."/>
            <person name="Sun Y."/>
            <person name="Zhan W."/>
            <person name="Jiang J.F."/>
            <person name="Wang Q."/>
            <person name="Zhang B."/>
            <person name="Ji P."/>
            <person name="Bell-Sakyi L."/>
            <person name="Cui X.M."/>
            <person name="Yuan T.T."/>
            <person name="Jiang B.G."/>
            <person name="Yang W.F."/>
            <person name="Lam T.T."/>
            <person name="Chang Q.C."/>
            <person name="Ding S.J."/>
            <person name="Wang X.J."/>
            <person name="Zhu J.G."/>
            <person name="Ruan X.D."/>
            <person name="Zhao L."/>
            <person name="Wei J.T."/>
            <person name="Ye R.Z."/>
            <person name="Que T.C."/>
            <person name="Du C.H."/>
            <person name="Zhou Y.H."/>
            <person name="Cheng J.X."/>
            <person name="Dai P.F."/>
            <person name="Guo W.B."/>
            <person name="Han X.H."/>
            <person name="Huang E.J."/>
            <person name="Li L.F."/>
            <person name="Wei W."/>
            <person name="Gao Y.C."/>
            <person name="Liu J.Z."/>
            <person name="Shao H.Z."/>
            <person name="Wang X."/>
            <person name="Wang C.C."/>
            <person name="Yang T.C."/>
            <person name="Huo Q.B."/>
            <person name="Li W."/>
            <person name="Chen H.Y."/>
            <person name="Chen S.E."/>
            <person name="Zhou L.G."/>
            <person name="Ni X.B."/>
            <person name="Tian J.H."/>
            <person name="Sheng Y."/>
            <person name="Liu T."/>
            <person name="Pan Y.S."/>
            <person name="Xia L.Y."/>
            <person name="Li J."/>
            <person name="Zhao F."/>
            <person name="Cao W.C."/>
        </authorList>
    </citation>
    <scope>NUCLEOTIDE SEQUENCE</scope>
    <source>
        <strain evidence="2">Rsan-2018</strain>
    </source>
</reference>
<keyword evidence="3" id="KW-1185">Reference proteome</keyword>
<dbReference type="Proteomes" id="UP000821837">
    <property type="component" value="Unassembled WGS sequence"/>
</dbReference>